<organism evidence="2 3">
    <name type="scientific">Gossypium schwendimanii</name>
    <name type="common">Cotton</name>
    <dbReference type="NCBI Taxonomy" id="34291"/>
    <lineage>
        <taxon>Eukaryota</taxon>
        <taxon>Viridiplantae</taxon>
        <taxon>Streptophyta</taxon>
        <taxon>Embryophyta</taxon>
        <taxon>Tracheophyta</taxon>
        <taxon>Spermatophyta</taxon>
        <taxon>Magnoliopsida</taxon>
        <taxon>eudicotyledons</taxon>
        <taxon>Gunneridae</taxon>
        <taxon>Pentapetalae</taxon>
        <taxon>rosids</taxon>
        <taxon>malvids</taxon>
        <taxon>Malvales</taxon>
        <taxon>Malvaceae</taxon>
        <taxon>Malvoideae</taxon>
        <taxon>Gossypium</taxon>
    </lineage>
</organism>
<feature type="non-terminal residue" evidence="2">
    <location>
        <position position="1"/>
    </location>
</feature>
<keyword evidence="3" id="KW-1185">Reference proteome</keyword>
<dbReference type="Proteomes" id="UP000593576">
    <property type="component" value="Unassembled WGS sequence"/>
</dbReference>
<feature type="compositionally biased region" description="Basic and acidic residues" evidence="1">
    <location>
        <begin position="20"/>
        <end position="35"/>
    </location>
</feature>
<evidence type="ECO:0000256" key="1">
    <source>
        <dbReference type="SAM" id="MobiDB-lite"/>
    </source>
</evidence>
<proteinExistence type="predicted"/>
<feature type="region of interest" description="Disordered" evidence="1">
    <location>
        <begin position="16"/>
        <end position="38"/>
    </location>
</feature>
<evidence type="ECO:0000313" key="2">
    <source>
        <dbReference type="EMBL" id="MBA0866679.1"/>
    </source>
</evidence>
<comment type="caution">
    <text evidence="2">The sequence shown here is derived from an EMBL/GenBank/DDBJ whole genome shotgun (WGS) entry which is preliminary data.</text>
</comment>
<sequence>MGKALCLKKSIIEGDDEADNEPKKLGSSKGKVETKRAKRSKKKRVKYFLCCGPHEFRNYPKKAVVKGKAMFELGESS</sequence>
<reference evidence="2 3" key="1">
    <citation type="journal article" date="2019" name="Genome Biol. Evol.">
        <title>Insights into the evolution of the New World diploid cottons (Gossypium, subgenus Houzingenia) based on genome sequencing.</title>
        <authorList>
            <person name="Grover C.E."/>
            <person name="Arick M.A. 2nd"/>
            <person name="Thrash A."/>
            <person name="Conover J.L."/>
            <person name="Sanders W.S."/>
            <person name="Peterson D.G."/>
            <person name="Frelichowski J.E."/>
            <person name="Scheffler J.A."/>
            <person name="Scheffler B.E."/>
            <person name="Wendel J.F."/>
        </authorList>
    </citation>
    <scope>NUCLEOTIDE SEQUENCE [LARGE SCALE GENOMIC DNA]</scope>
    <source>
        <strain evidence="2">1</strain>
        <tissue evidence="2">Leaf</tissue>
    </source>
</reference>
<evidence type="ECO:0000313" key="3">
    <source>
        <dbReference type="Proteomes" id="UP000593576"/>
    </source>
</evidence>
<gene>
    <name evidence="2" type="ORF">Goshw_023408</name>
</gene>
<dbReference type="AlphaFoldDB" id="A0A7J9M8E4"/>
<name>A0A7J9M8E4_GOSSC</name>
<protein>
    <submittedName>
        <fullName evidence="2">Uncharacterized protein</fullName>
    </submittedName>
</protein>
<dbReference type="EMBL" id="JABFAF010000009">
    <property type="protein sequence ID" value="MBA0866679.1"/>
    <property type="molecule type" value="Genomic_DNA"/>
</dbReference>
<dbReference type="OrthoDB" id="1000264at2759"/>
<accession>A0A7J9M8E4</accession>